<dbReference type="PANTHER" id="PTHR12526">
    <property type="entry name" value="GLYCOSYLTRANSFERASE"/>
    <property type="match status" value="1"/>
</dbReference>
<keyword evidence="2" id="KW-1185">Reference proteome</keyword>
<dbReference type="Pfam" id="PF13692">
    <property type="entry name" value="Glyco_trans_1_4"/>
    <property type="match status" value="1"/>
</dbReference>
<dbReference type="SUPFAM" id="SSF53756">
    <property type="entry name" value="UDP-Glycosyltransferase/glycogen phosphorylase"/>
    <property type="match status" value="1"/>
</dbReference>
<evidence type="ECO:0000313" key="1">
    <source>
        <dbReference type="EMBL" id="GJE58877.1"/>
    </source>
</evidence>
<gene>
    <name evidence="1" type="primary">mshA_5</name>
    <name evidence="1" type="ORF">MPOCJGCO_0962</name>
</gene>
<dbReference type="Proteomes" id="UP001055057">
    <property type="component" value="Unassembled WGS sequence"/>
</dbReference>
<proteinExistence type="predicted"/>
<dbReference type="CDD" id="cd03801">
    <property type="entry name" value="GT4_PimA-like"/>
    <property type="match status" value="1"/>
</dbReference>
<dbReference type="Gene3D" id="3.40.50.2000">
    <property type="entry name" value="Glycogen Phosphorylase B"/>
    <property type="match status" value="1"/>
</dbReference>
<evidence type="ECO:0000313" key="2">
    <source>
        <dbReference type="Proteomes" id="UP001055057"/>
    </source>
</evidence>
<sequence>MRVAFLSSGSPENYAAWSGTPYFCLRALRAQFETVEPIGSPPMRKLMQGLRRAGSRLRVDPLREPAVAALYGMALRRRLERFRPDVVFGLASSTQLYGLVDDFDVVHCSDATFRVMRDYYPDWFSGLSQRTLRNGERIEARVIGGAALSLYASDWAADSARRDYGAGHDRAHAVPFGANLDEAPVPSNTPADRVCRLLFIGVDWARKGGDLALAVLRTLRARGVEAELHVVGCAVPASVGAVPGLVAHGFLSKGDPAQHRQLQDLFARAAFLIVPSRQEAYGLVFCEAGAYGLPSLATATGGIPTIVRPGINGFLFPLDATAGAYADVVEAQWGSPAAYARLRESTLARARSDLTWEAWGTRSADLIRGVRQRRPEAVHADLRPLAEGSPS</sequence>
<dbReference type="PANTHER" id="PTHR12526:SF637">
    <property type="entry name" value="GLYCOSYLTRANSFERASE EPSF-RELATED"/>
    <property type="match status" value="1"/>
</dbReference>
<dbReference type="EMBL" id="BPRB01000055">
    <property type="protein sequence ID" value="GJE58877.1"/>
    <property type="molecule type" value="Genomic_DNA"/>
</dbReference>
<dbReference type="RefSeq" id="WP_238181473.1">
    <property type="nucleotide sequence ID" value="NZ_BPRB01000055.1"/>
</dbReference>
<protein>
    <submittedName>
        <fullName evidence="1">D-inositol-3-phosphate glycosyltransferase</fullName>
    </submittedName>
</protein>
<reference evidence="1" key="1">
    <citation type="journal article" date="2021" name="Front. Microbiol.">
        <title>Comprehensive Comparative Genomics and Phenotyping of Methylobacterium Species.</title>
        <authorList>
            <person name="Alessa O."/>
            <person name="Ogura Y."/>
            <person name="Fujitani Y."/>
            <person name="Takami H."/>
            <person name="Hayashi T."/>
            <person name="Sahin N."/>
            <person name="Tani A."/>
        </authorList>
    </citation>
    <scope>NUCLEOTIDE SEQUENCE</scope>
    <source>
        <strain evidence="1">DSM 23632</strain>
    </source>
</reference>
<name>A0ABQ4TVN4_9HYPH</name>
<organism evidence="1 2">
    <name type="scientific">Methylobacterium trifolii</name>
    <dbReference type="NCBI Taxonomy" id="1003092"/>
    <lineage>
        <taxon>Bacteria</taxon>
        <taxon>Pseudomonadati</taxon>
        <taxon>Pseudomonadota</taxon>
        <taxon>Alphaproteobacteria</taxon>
        <taxon>Hyphomicrobiales</taxon>
        <taxon>Methylobacteriaceae</taxon>
        <taxon>Methylobacterium</taxon>
    </lineage>
</organism>
<accession>A0ABQ4TVN4</accession>
<comment type="caution">
    <text evidence="1">The sequence shown here is derived from an EMBL/GenBank/DDBJ whole genome shotgun (WGS) entry which is preliminary data.</text>
</comment>
<reference evidence="1" key="2">
    <citation type="submission" date="2021-08" db="EMBL/GenBank/DDBJ databases">
        <authorList>
            <person name="Tani A."/>
            <person name="Ola A."/>
            <person name="Ogura Y."/>
            <person name="Katsura K."/>
            <person name="Hayashi T."/>
        </authorList>
    </citation>
    <scope>NUCLEOTIDE SEQUENCE</scope>
    <source>
        <strain evidence="1">DSM 23632</strain>
    </source>
</reference>